<dbReference type="PANTHER" id="PTHR21599">
    <property type="entry name" value="GLYCERATE KINASE"/>
    <property type="match status" value="1"/>
</dbReference>
<dbReference type="NCBIfam" id="TIGR00045">
    <property type="entry name" value="glycerate kinase"/>
    <property type="match status" value="1"/>
</dbReference>
<evidence type="ECO:0000256" key="4">
    <source>
        <dbReference type="PIRNR" id="PIRNR006078"/>
    </source>
</evidence>
<reference evidence="6" key="1">
    <citation type="journal article" date="2019" name="Int. J. Syst. Evol. Microbiol.">
        <title>The Global Catalogue of Microorganisms (GCM) 10K type strain sequencing project: providing services to taxonomists for standard genome sequencing and annotation.</title>
        <authorList>
            <consortium name="The Broad Institute Genomics Platform"/>
            <consortium name="The Broad Institute Genome Sequencing Center for Infectious Disease"/>
            <person name="Wu L."/>
            <person name="Ma J."/>
        </authorList>
    </citation>
    <scope>NUCLEOTIDE SEQUENCE [LARGE SCALE GENOMIC DNA]</scope>
    <source>
        <strain evidence="6">CGMCC 1.18575</strain>
    </source>
</reference>
<proteinExistence type="inferred from homology"/>
<protein>
    <submittedName>
        <fullName evidence="5">Glycerate kinase</fullName>
    </submittedName>
</protein>
<evidence type="ECO:0000313" key="6">
    <source>
        <dbReference type="Proteomes" id="UP001596113"/>
    </source>
</evidence>
<dbReference type="InterPro" id="IPR018197">
    <property type="entry name" value="Glycerate_kinase_RE-like"/>
</dbReference>
<keyword evidence="3 4" id="KW-0418">Kinase</keyword>
<gene>
    <name evidence="5" type="ORF">ACFPOF_11000</name>
</gene>
<dbReference type="InterPro" id="IPR036129">
    <property type="entry name" value="Glycerate_kinase_sf"/>
</dbReference>
<dbReference type="Gene3D" id="3.90.1510.10">
    <property type="entry name" value="Glycerate kinase, domain 2"/>
    <property type="match status" value="1"/>
</dbReference>
<dbReference type="Gene3D" id="3.40.50.10350">
    <property type="entry name" value="Glycerate kinase, domain 1"/>
    <property type="match status" value="1"/>
</dbReference>
<dbReference type="InterPro" id="IPR004381">
    <property type="entry name" value="Glycerate_kinase"/>
</dbReference>
<dbReference type="GO" id="GO:0016301">
    <property type="term" value="F:kinase activity"/>
    <property type="evidence" value="ECO:0007669"/>
    <property type="project" value="UniProtKB-KW"/>
</dbReference>
<dbReference type="PANTHER" id="PTHR21599:SF0">
    <property type="entry name" value="GLYCERATE KINASE"/>
    <property type="match status" value="1"/>
</dbReference>
<dbReference type="SUPFAM" id="SSF110738">
    <property type="entry name" value="Glycerate kinase I"/>
    <property type="match status" value="1"/>
</dbReference>
<accession>A0ABW0HPU9</accession>
<evidence type="ECO:0000313" key="5">
    <source>
        <dbReference type="EMBL" id="MFC5403256.1"/>
    </source>
</evidence>
<evidence type="ECO:0000256" key="3">
    <source>
        <dbReference type="ARBA" id="ARBA00022777"/>
    </source>
</evidence>
<sequence length="379" mass="39085">MKIVLAPDSFKGSLTAQLACEAMETGIRRVMPDAEIVQVPMADGGEGTAQCLVDATGGQMRAVTVRGPLGDPVQAQYGVLGDGTTAVIEMAEASGITLVPAEHRDPLSASTYGTGELIRQALDDGCRSFLLAIGGSATNDGGAGMAQALGAKLLDEDSSELSPGGGALGRLQRIDLSALDERLASCSFQVACDVQNPLCGPTGASFVYGPQKGATPEMVEELDRNLAHYADVIHQELGVDVAERPGAGAAGGLGAGAMAFLRAELKSGVELVVRASELERKLEGTDLVITGEGRSDAQTQYGKTPFGVSTTAQRAGVPAWLVVGSVGPGVEVMLEHGVSRIASLTEEGGVTADYAIAHAAQVLTDVMERLTAQWRDTLH</sequence>
<keyword evidence="2 4" id="KW-0808">Transferase</keyword>
<dbReference type="PIRSF" id="PIRSF006078">
    <property type="entry name" value="GlxK"/>
    <property type="match status" value="1"/>
</dbReference>
<dbReference type="Pfam" id="PF02595">
    <property type="entry name" value="Gly_kinase"/>
    <property type="match status" value="1"/>
</dbReference>
<organism evidence="5 6">
    <name type="scientific">Cohnella soli</name>
    <dbReference type="NCBI Taxonomy" id="425005"/>
    <lineage>
        <taxon>Bacteria</taxon>
        <taxon>Bacillati</taxon>
        <taxon>Bacillota</taxon>
        <taxon>Bacilli</taxon>
        <taxon>Bacillales</taxon>
        <taxon>Paenibacillaceae</taxon>
        <taxon>Cohnella</taxon>
    </lineage>
</organism>
<dbReference type="EMBL" id="JBHSMI010000023">
    <property type="protein sequence ID" value="MFC5403256.1"/>
    <property type="molecule type" value="Genomic_DNA"/>
</dbReference>
<name>A0ABW0HPU9_9BACL</name>
<keyword evidence="6" id="KW-1185">Reference proteome</keyword>
<evidence type="ECO:0000256" key="2">
    <source>
        <dbReference type="ARBA" id="ARBA00022679"/>
    </source>
</evidence>
<dbReference type="Proteomes" id="UP001596113">
    <property type="component" value="Unassembled WGS sequence"/>
</dbReference>
<evidence type="ECO:0000256" key="1">
    <source>
        <dbReference type="ARBA" id="ARBA00006284"/>
    </source>
</evidence>
<comment type="caution">
    <text evidence="5">The sequence shown here is derived from an EMBL/GenBank/DDBJ whole genome shotgun (WGS) entry which is preliminary data.</text>
</comment>
<dbReference type="RefSeq" id="WP_378132454.1">
    <property type="nucleotide sequence ID" value="NZ_JBHSMI010000023.1"/>
</dbReference>
<dbReference type="InterPro" id="IPR018193">
    <property type="entry name" value="Glyc_kinase_flavodox-like_fold"/>
</dbReference>
<comment type="similarity">
    <text evidence="1 4">Belongs to the glycerate kinase type-1 family.</text>
</comment>